<dbReference type="Gene3D" id="3.90.470.20">
    <property type="entry name" value="4'-phosphopantetheinyl transferase domain"/>
    <property type="match status" value="1"/>
</dbReference>
<dbReference type="RefSeq" id="WP_378293265.1">
    <property type="nucleotide sequence ID" value="NZ_JBHSON010000185.1"/>
</dbReference>
<dbReference type="Pfam" id="PF17837">
    <property type="entry name" value="4PPT_N"/>
    <property type="match status" value="1"/>
</dbReference>
<feature type="domain" description="4'-phosphopantetheinyl transferase N-terminal" evidence="3">
    <location>
        <begin position="27"/>
        <end position="94"/>
    </location>
</feature>
<reference evidence="5" key="1">
    <citation type="journal article" date="2019" name="Int. J. Syst. Evol. Microbiol.">
        <title>The Global Catalogue of Microorganisms (GCM) 10K type strain sequencing project: providing services to taxonomists for standard genome sequencing and annotation.</title>
        <authorList>
            <consortium name="The Broad Institute Genomics Platform"/>
            <consortium name="The Broad Institute Genome Sequencing Center for Infectious Disease"/>
            <person name="Wu L."/>
            <person name="Ma J."/>
        </authorList>
    </citation>
    <scope>NUCLEOTIDE SEQUENCE [LARGE SCALE GENOMIC DNA]</scope>
    <source>
        <strain evidence="5">KCTC 42087</strain>
    </source>
</reference>
<dbReference type="GO" id="GO:0016740">
    <property type="term" value="F:transferase activity"/>
    <property type="evidence" value="ECO:0007669"/>
    <property type="project" value="UniProtKB-KW"/>
</dbReference>
<dbReference type="EMBL" id="JBHSON010000185">
    <property type="protein sequence ID" value="MFC5754803.1"/>
    <property type="molecule type" value="Genomic_DNA"/>
</dbReference>
<sequence length="213" mass="22456">MIERILPAGVVTASAYDDPAEAKLLPEEEPAVARAVDKRRREFTTVRWCARRALAGLGLPPVPITRGDKGAPRWPDGVVGSMTHCDGYRAAAVARAADLAALGIDAEPHGPLPDGVLEAVAREEELAMLDGLGRTAPGVHWDRLLFSAKESVYKAWFPVTGRWLGFEDASLTFDPGGTFRAAILVGDSPFASFDGRWAAGGGLAVTAIAVPAG</sequence>
<accession>A0ABW1AK49</accession>
<dbReference type="InterPro" id="IPR041354">
    <property type="entry name" value="4PPT_N"/>
</dbReference>
<dbReference type="InterPro" id="IPR003542">
    <property type="entry name" value="Enbac_synth_compD-like"/>
</dbReference>
<dbReference type="SUPFAM" id="SSF56214">
    <property type="entry name" value="4'-phosphopantetheinyl transferase"/>
    <property type="match status" value="1"/>
</dbReference>
<dbReference type="PANTHER" id="PTHR38096">
    <property type="entry name" value="ENTEROBACTIN SYNTHASE COMPONENT D"/>
    <property type="match status" value="1"/>
</dbReference>
<evidence type="ECO:0000313" key="5">
    <source>
        <dbReference type="Proteomes" id="UP001596074"/>
    </source>
</evidence>
<evidence type="ECO:0000259" key="2">
    <source>
        <dbReference type="Pfam" id="PF01648"/>
    </source>
</evidence>
<dbReference type="Proteomes" id="UP001596074">
    <property type="component" value="Unassembled WGS sequence"/>
</dbReference>
<evidence type="ECO:0000256" key="1">
    <source>
        <dbReference type="ARBA" id="ARBA00022679"/>
    </source>
</evidence>
<gene>
    <name evidence="4" type="ORF">ACFPZN_55105</name>
</gene>
<keyword evidence="1 4" id="KW-0808">Transferase</keyword>
<dbReference type="InterPro" id="IPR037143">
    <property type="entry name" value="4-PPantetheinyl_Trfase_dom_sf"/>
</dbReference>
<evidence type="ECO:0000313" key="4">
    <source>
        <dbReference type="EMBL" id="MFC5754803.1"/>
    </source>
</evidence>
<comment type="caution">
    <text evidence="4">The sequence shown here is derived from an EMBL/GenBank/DDBJ whole genome shotgun (WGS) entry which is preliminary data.</text>
</comment>
<organism evidence="4 5">
    <name type="scientific">Actinomadura rugatobispora</name>
    <dbReference type="NCBI Taxonomy" id="1994"/>
    <lineage>
        <taxon>Bacteria</taxon>
        <taxon>Bacillati</taxon>
        <taxon>Actinomycetota</taxon>
        <taxon>Actinomycetes</taxon>
        <taxon>Streptosporangiales</taxon>
        <taxon>Thermomonosporaceae</taxon>
        <taxon>Actinomadura</taxon>
    </lineage>
</organism>
<dbReference type="PRINTS" id="PR01399">
    <property type="entry name" value="ENTSNTHTASED"/>
</dbReference>
<name>A0ABW1AK49_9ACTN</name>
<dbReference type="Pfam" id="PF01648">
    <property type="entry name" value="ACPS"/>
    <property type="match status" value="1"/>
</dbReference>
<protein>
    <submittedName>
        <fullName evidence="4">4'-phosphopantetheinyl transferase</fullName>
    </submittedName>
</protein>
<feature type="domain" description="4'-phosphopantetheinyl transferase" evidence="2">
    <location>
        <begin position="102"/>
        <end position="191"/>
    </location>
</feature>
<keyword evidence="5" id="KW-1185">Reference proteome</keyword>
<dbReference type="InterPro" id="IPR008278">
    <property type="entry name" value="4-PPantetheinyl_Trfase_dom"/>
</dbReference>
<dbReference type="PANTHER" id="PTHR38096:SF1">
    <property type="entry name" value="ENTEROBACTIN SYNTHASE COMPONENT D"/>
    <property type="match status" value="1"/>
</dbReference>
<proteinExistence type="predicted"/>
<evidence type="ECO:0000259" key="3">
    <source>
        <dbReference type="Pfam" id="PF17837"/>
    </source>
</evidence>